<gene>
    <name evidence="2" type="ORF">PC113_g21925</name>
    <name evidence="3" type="ORF">PC115_g21806</name>
    <name evidence="4" type="ORF">PC129_g23148</name>
</gene>
<comment type="caution">
    <text evidence="2">The sequence shown here is derived from an EMBL/GenBank/DDBJ whole genome shotgun (WGS) entry which is preliminary data.</text>
</comment>
<dbReference type="Proteomes" id="UP000735874">
    <property type="component" value="Unassembled WGS sequence"/>
</dbReference>
<sequence>MASLKVSSAPQSTSGTGGFGTYILGWHQSP</sequence>
<evidence type="ECO:0000313" key="5">
    <source>
        <dbReference type="Proteomes" id="UP000735874"/>
    </source>
</evidence>
<dbReference type="Proteomes" id="UP000760860">
    <property type="component" value="Unassembled WGS sequence"/>
</dbReference>
<dbReference type="EMBL" id="RCMG01001521">
    <property type="protein sequence ID" value="KAG2825281.1"/>
    <property type="molecule type" value="Genomic_DNA"/>
</dbReference>
<dbReference type="EMBL" id="RCMV01002456">
    <property type="protein sequence ID" value="KAG3202831.1"/>
    <property type="molecule type" value="Genomic_DNA"/>
</dbReference>
<feature type="compositionally biased region" description="Polar residues" evidence="1">
    <location>
        <begin position="1"/>
        <end position="14"/>
    </location>
</feature>
<reference evidence="2" key="1">
    <citation type="submission" date="2018-10" db="EMBL/GenBank/DDBJ databases">
        <title>Effector identification in a new, highly contiguous assembly of the strawberry crown rot pathogen Phytophthora cactorum.</title>
        <authorList>
            <person name="Armitage A.D."/>
            <person name="Nellist C.F."/>
            <person name="Bates H."/>
            <person name="Vickerstaff R.J."/>
            <person name="Harrison R.J."/>
        </authorList>
    </citation>
    <scope>NUCLEOTIDE SEQUENCE</scope>
    <source>
        <strain evidence="2">15-7</strain>
        <strain evidence="3">4032</strain>
        <strain evidence="4">P421</strain>
    </source>
</reference>
<organism evidence="2 5">
    <name type="scientific">Phytophthora cactorum</name>
    <dbReference type="NCBI Taxonomy" id="29920"/>
    <lineage>
        <taxon>Eukaryota</taxon>
        <taxon>Sar</taxon>
        <taxon>Stramenopiles</taxon>
        <taxon>Oomycota</taxon>
        <taxon>Peronosporomycetes</taxon>
        <taxon>Peronosporales</taxon>
        <taxon>Peronosporaceae</taxon>
        <taxon>Phytophthora</taxon>
    </lineage>
</organism>
<dbReference type="EMBL" id="RCMI01001625">
    <property type="protein sequence ID" value="KAG2882905.1"/>
    <property type="molecule type" value="Genomic_DNA"/>
</dbReference>
<feature type="region of interest" description="Disordered" evidence="1">
    <location>
        <begin position="1"/>
        <end position="20"/>
    </location>
</feature>
<evidence type="ECO:0000313" key="3">
    <source>
        <dbReference type="EMBL" id="KAG2882905.1"/>
    </source>
</evidence>
<evidence type="ECO:0000256" key="1">
    <source>
        <dbReference type="SAM" id="MobiDB-lite"/>
    </source>
</evidence>
<name>A0A8T0Y442_9STRA</name>
<feature type="non-terminal residue" evidence="2">
    <location>
        <position position="1"/>
    </location>
</feature>
<dbReference type="Proteomes" id="UP000774804">
    <property type="component" value="Unassembled WGS sequence"/>
</dbReference>
<dbReference type="AlphaFoldDB" id="A0A8T0Y442"/>
<protein>
    <submittedName>
        <fullName evidence="2">Uncharacterized protein</fullName>
    </submittedName>
</protein>
<evidence type="ECO:0000313" key="2">
    <source>
        <dbReference type="EMBL" id="KAG2825281.1"/>
    </source>
</evidence>
<evidence type="ECO:0000313" key="4">
    <source>
        <dbReference type="EMBL" id="KAG3202831.1"/>
    </source>
</evidence>
<accession>A0A8T0Y442</accession>
<proteinExistence type="predicted"/>